<organism evidence="3">
    <name type="scientific">Babesia bovis</name>
    <dbReference type="NCBI Taxonomy" id="5865"/>
    <lineage>
        <taxon>Eukaryota</taxon>
        <taxon>Sar</taxon>
        <taxon>Alveolata</taxon>
        <taxon>Apicomplexa</taxon>
        <taxon>Aconoidasida</taxon>
        <taxon>Piroplasmida</taxon>
        <taxon>Babesiidae</taxon>
        <taxon>Babesia</taxon>
    </lineage>
</organism>
<dbReference type="SUPFAM" id="SSF102645">
    <property type="entry name" value="CoaB-like"/>
    <property type="match status" value="1"/>
</dbReference>
<evidence type="ECO:0000313" key="3">
    <source>
        <dbReference type="EMBL" id="BAN65435.1"/>
    </source>
</evidence>
<protein>
    <submittedName>
        <fullName evidence="3">DNA / pantothenate metabolism flavoprotein</fullName>
    </submittedName>
</protein>
<dbReference type="GO" id="GO:0015937">
    <property type="term" value="P:coenzyme A biosynthetic process"/>
    <property type="evidence" value="ECO:0007669"/>
    <property type="project" value="UniProtKB-ARBA"/>
</dbReference>
<dbReference type="VEuPathDB" id="PiroplasmaDB:BBOV_III006270"/>
<dbReference type="EMBL" id="AK441641">
    <property type="protein sequence ID" value="BAN65435.1"/>
    <property type="molecule type" value="mRNA"/>
</dbReference>
<accession>S6C9H9</accession>
<proteinExistence type="evidence at transcript level"/>
<feature type="domain" description="DNA/pantothenate metabolism flavoprotein C-terminal" evidence="2">
    <location>
        <begin position="18"/>
        <end position="68"/>
    </location>
</feature>
<feature type="domain" description="DNA/pantothenate metabolism flavoprotein C-terminal" evidence="2">
    <location>
        <begin position="139"/>
        <end position="250"/>
    </location>
</feature>
<dbReference type="GO" id="GO:0003824">
    <property type="term" value="F:catalytic activity"/>
    <property type="evidence" value="ECO:0007669"/>
    <property type="project" value="UniProtKB-ARBA"/>
</dbReference>
<evidence type="ECO:0000256" key="1">
    <source>
        <dbReference type="ARBA" id="ARBA00005703"/>
    </source>
</evidence>
<dbReference type="Pfam" id="PF04127">
    <property type="entry name" value="DFP"/>
    <property type="match status" value="2"/>
</dbReference>
<dbReference type="InterPro" id="IPR007085">
    <property type="entry name" value="DNA/pantothenate-metab_flavo_C"/>
</dbReference>
<reference evidence="3" key="1">
    <citation type="journal article" date="2014" name="BMC Genomics">
        <title>The Babesia bovis gene and promoter model: an update from full-length EST analysis.</title>
        <authorList>
            <person name="Yamagishi J."/>
            <person name="Wakaguri H."/>
            <person name="Yokoyama N."/>
            <person name="Yamashita R."/>
            <person name="Suzuki Y."/>
            <person name="Xuan X."/>
            <person name="Igarashi I."/>
        </authorList>
    </citation>
    <scope>NUCLEOTIDE SEQUENCE</scope>
    <source>
        <strain evidence="3">Texas</strain>
    </source>
</reference>
<dbReference type="InterPro" id="IPR035929">
    <property type="entry name" value="CoaB-like_sf"/>
</dbReference>
<name>S6C9H9_BABBO</name>
<evidence type="ECO:0000259" key="2">
    <source>
        <dbReference type="Pfam" id="PF04127"/>
    </source>
</evidence>
<gene>
    <name evidence="3" type="primary">BBOV_III006270</name>
</gene>
<dbReference type="Gene3D" id="3.40.50.10300">
    <property type="entry name" value="CoaB-like"/>
    <property type="match status" value="1"/>
</dbReference>
<sequence>MTADSAALEATVRKGLDAGKVAVVTSGGTCVPLDGFGVRTMDNFSTGKRGSRIAEELLRRGYYVIFIYRTGSHLPFLRAISECGGALGLLDAMHLDDDGQIKFVPPEERKPYITRAVKDYHKYKSKLITIAFKLVSEYTNALDMVCRIIHANPSAAMFFLAAAVSDFKVADDMLPRNKVSSGSDMTLYFTRMDKVRNIVRDILGNKPVLCCFKLETDESIAVQKAKTLLQGPTSADAVVLNMLDQRYNTVELIFAQGDPIRLEAKNGDIDEGIVDLL</sequence>
<dbReference type="AlphaFoldDB" id="S6C9H9"/>
<comment type="similarity">
    <text evidence="1">Belongs to the PPC synthetase family.</text>
</comment>